<dbReference type="OrthoDB" id="275582at2759"/>
<dbReference type="AlphaFoldDB" id="A0A7M7RDJ8"/>
<evidence type="ECO:0000256" key="5">
    <source>
        <dbReference type="ARBA" id="ARBA00023274"/>
    </source>
</evidence>
<evidence type="ECO:0000313" key="8">
    <source>
        <dbReference type="EnsemblMetazoa" id="XP_792235"/>
    </source>
</evidence>
<evidence type="ECO:0000256" key="4">
    <source>
        <dbReference type="ARBA" id="ARBA00023128"/>
    </source>
</evidence>
<evidence type="ECO:0000256" key="6">
    <source>
        <dbReference type="ARBA" id="ARBA00039977"/>
    </source>
</evidence>
<dbReference type="Gene3D" id="3.30.70.330">
    <property type="match status" value="1"/>
</dbReference>
<dbReference type="GO" id="GO:0003735">
    <property type="term" value="F:structural constituent of ribosome"/>
    <property type="evidence" value="ECO:0000318"/>
    <property type="project" value="GO_Central"/>
</dbReference>
<dbReference type="EnsemblMetazoa" id="XM_787142">
    <property type="protein sequence ID" value="XP_792235"/>
    <property type="gene ID" value="LOC587414"/>
</dbReference>
<sequence>MSKARYPIYLLGNPQNRVFFTDFCLKLVKNKKPQPPNVVTFECDPQMTKFDVKNYLENVYKVPVARVNTSVIYVPFKRNHKNQRVKLKEDYKLAYVTLAEGQTFEFPDLFPDTEEKKNEEMADELKEKEEKVSKRFVSRGGVPSWFGL</sequence>
<dbReference type="GO" id="GO:0032543">
    <property type="term" value="P:mitochondrial translation"/>
    <property type="evidence" value="ECO:0000318"/>
    <property type="project" value="GO_Central"/>
</dbReference>
<dbReference type="SUPFAM" id="SSF54189">
    <property type="entry name" value="Ribosomal proteins S24e, L23 and L15e"/>
    <property type="match status" value="1"/>
</dbReference>
<evidence type="ECO:0000256" key="2">
    <source>
        <dbReference type="ARBA" id="ARBA00006700"/>
    </source>
</evidence>
<dbReference type="InterPro" id="IPR013025">
    <property type="entry name" value="Ribosomal_uL23-like"/>
</dbReference>
<dbReference type="RefSeq" id="XP_792235.2">
    <property type="nucleotide sequence ID" value="XM_787142.5"/>
</dbReference>
<evidence type="ECO:0000313" key="9">
    <source>
        <dbReference type="Proteomes" id="UP000007110"/>
    </source>
</evidence>
<keyword evidence="4" id="KW-0496">Mitochondrion</keyword>
<dbReference type="Proteomes" id="UP000007110">
    <property type="component" value="Unassembled WGS sequence"/>
</dbReference>
<evidence type="ECO:0000256" key="1">
    <source>
        <dbReference type="ARBA" id="ARBA00004173"/>
    </source>
</evidence>
<comment type="subcellular location">
    <subcellularLocation>
        <location evidence="1">Mitochondrion</location>
    </subcellularLocation>
</comment>
<dbReference type="OMA" id="PNFWLKL"/>
<evidence type="ECO:0000256" key="3">
    <source>
        <dbReference type="ARBA" id="ARBA00022980"/>
    </source>
</evidence>
<evidence type="ECO:0000256" key="7">
    <source>
        <dbReference type="ARBA" id="ARBA00041375"/>
    </source>
</evidence>
<dbReference type="PANTHER" id="PTHR12059:SF5">
    <property type="entry name" value="LARGE RIBOSOMAL SUBUNIT PROTEIN UL23M"/>
    <property type="match status" value="1"/>
</dbReference>
<dbReference type="Pfam" id="PF00276">
    <property type="entry name" value="Ribosomal_L23"/>
    <property type="match status" value="1"/>
</dbReference>
<dbReference type="GeneID" id="587414"/>
<dbReference type="FunCoup" id="A0A7M7RDJ8">
    <property type="interactions" value="230"/>
</dbReference>
<dbReference type="InterPro" id="IPR012678">
    <property type="entry name" value="Ribosomal_uL23/eL15/eS24_sf"/>
</dbReference>
<comment type="similarity">
    <text evidence="2">Belongs to the universal ribosomal protein uL23 family.</text>
</comment>
<dbReference type="KEGG" id="spu:587414"/>
<keyword evidence="5" id="KW-0687">Ribonucleoprotein</keyword>
<accession>A0A7M7RDJ8</accession>
<reference evidence="9" key="1">
    <citation type="submission" date="2015-02" db="EMBL/GenBank/DDBJ databases">
        <title>Genome sequencing for Strongylocentrotus purpuratus.</title>
        <authorList>
            <person name="Murali S."/>
            <person name="Liu Y."/>
            <person name="Vee V."/>
            <person name="English A."/>
            <person name="Wang M."/>
            <person name="Skinner E."/>
            <person name="Han Y."/>
            <person name="Muzny D.M."/>
            <person name="Worley K.C."/>
            <person name="Gibbs R.A."/>
        </authorList>
    </citation>
    <scope>NUCLEOTIDE SEQUENCE</scope>
</reference>
<dbReference type="FunFam" id="3.30.70.330:FF:000284">
    <property type="entry name" value="39S ribosomal protein L23, mitochondrial"/>
    <property type="match status" value="1"/>
</dbReference>
<organism evidence="8 9">
    <name type="scientific">Strongylocentrotus purpuratus</name>
    <name type="common">Purple sea urchin</name>
    <dbReference type="NCBI Taxonomy" id="7668"/>
    <lineage>
        <taxon>Eukaryota</taxon>
        <taxon>Metazoa</taxon>
        <taxon>Echinodermata</taxon>
        <taxon>Eleutherozoa</taxon>
        <taxon>Echinozoa</taxon>
        <taxon>Echinoidea</taxon>
        <taxon>Euechinoidea</taxon>
        <taxon>Echinacea</taxon>
        <taxon>Camarodonta</taxon>
        <taxon>Echinidea</taxon>
        <taxon>Strongylocentrotidae</taxon>
        <taxon>Strongylocentrotus</taxon>
    </lineage>
</organism>
<reference evidence="8" key="2">
    <citation type="submission" date="2021-01" db="UniProtKB">
        <authorList>
            <consortium name="EnsemblMetazoa"/>
        </authorList>
    </citation>
    <scope>IDENTIFICATION</scope>
</reference>
<keyword evidence="3" id="KW-0689">Ribosomal protein</keyword>
<dbReference type="GO" id="GO:0005762">
    <property type="term" value="C:mitochondrial large ribosomal subunit"/>
    <property type="evidence" value="ECO:0000318"/>
    <property type="project" value="GO_Central"/>
</dbReference>
<protein>
    <recommendedName>
        <fullName evidence="6">Large ribosomal subunit protein uL23m</fullName>
    </recommendedName>
    <alternativeName>
        <fullName evidence="7">39S ribosomal protein L23, mitochondrial</fullName>
    </alternativeName>
</protein>
<keyword evidence="9" id="KW-1185">Reference proteome</keyword>
<dbReference type="InterPro" id="IPR012677">
    <property type="entry name" value="Nucleotide-bd_a/b_plait_sf"/>
</dbReference>
<dbReference type="InParanoid" id="A0A7M7RDJ8"/>
<dbReference type="PANTHER" id="PTHR12059">
    <property type="entry name" value="RIBOSOMAL PROTEIN L23-RELATED"/>
    <property type="match status" value="1"/>
</dbReference>
<proteinExistence type="inferred from homology"/>
<name>A0A7M7RDJ8_STRPU</name>